<feature type="transmembrane region" description="Helical" evidence="6">
    <location>
        <begin position="244"/>
        <end position="260"/>
    </location>
</feature>
<evidence type="ECO:0000313" key="8">
    <source>
        <dbReference type="EMBL" id="EJU23936.1"/>
    </source>
</evidence>
<comment type="subcellular location">
    <subcellularLocation>
        <location evidence="1">Cell membrane</location>
        <topology evidence="1">Multi-pass membrane protein</topology>
    </subcellularLocation>
</comment>
<feature type="transmembrane region" description="Helical" evidence="6">
    <location>
        <begin position="398"/>
        <end position="416"/>
    </location>
</feature>
<keyword evidence="2" id="KW-1003">Cell membrane</keyword>
<dbReference type="PANTHER" id="PTHR30619:SF1">
    <property type="entry name" value="RECOMBINATION PROTEIN 2"/>
    <property type="match status" value="1"/>
</dbReference>
<dbReference type="PANTHER" id="PTHR30619">
    <property type="entry name" value="DNA INTERNALIZATION/COMPETENCE PROTEIN COMEC/REC2"/>
    <property type="match status" value="1"/>
</dbReference>
<feature type="transmembrane region" description="Helical" evidence="6">
    <location>
        <begin position="266"/>
        <end position="287"/>
    </location>
</feature>
<accession>J4WF38</accession>
<dbReference type="EMBL" id="ALNK01000013">
    <property type="protein sequence ID" value="EJU23936.1"/>
    <property type="molecule type" value="Genomic_DNA"/>
</dbReference>
<evidence type="ECO:0000256" key="1">
    <source>
        <dbReference type="ARBA" id="ARBA00004651"/>
    </source>
</evidence>
<reference evidence="8 9" key="1">
    <citation type="submission" date="2012-07" db="EMBL/GenBank/DDBJ databases">
        <authorList>
            <person name="Durkin A.S."/>
            <person name="McCorrison J."/>
            <person name="Torralba M."/>
            <person name="Gillis M."/>
            <person name="Methe B."/>
            <person name="Sutton G."/>
            <person name="Nelson K.E."/>
        </authorList>
    </citation>
    <scope>NUCLEOTIDE SEQUENCE [LARGE SCALE GENOMIC DNA]</scope>
    <source>
        <strain evidence="8 9">OBRC8</strain>
    </source>
</reference>
<feature type="transmembrane region" description="Helical" evidence="6">
    <location>
        <begin position="327"/>
        <end position="349"/>
    </location>
</feature>
<proteinExistence type="predicted"/>
<evidence type="ECO:0000256" key="3">
    <source>
        <dbReference type="ARBA" id="ARBA00022692"/>
    </source>
</evidence>
<dbReference type="Pfam" id="PF03772">
    <property type="entry name" value="Competence"/>
    <property type="match status" value="1"/>
</dbReference>
<evidence type="ECO:0000259" key="7">
    <source>
        <dbReference type="Pfam" id="PF03772"/>
    </source>
</evidence>
<feature type="transmembrane region" description="Helical" evidence="6">
    <location>
        <begin position="204"/>
        <end position="232"/>
    </location>
</feature>
<dbReference type="GO" id="GO:0005886">
    <property type="term" value="C:plasma membrane"/>
    <property type="evidence" value="ECO:0007669"/>
    <property type="project" value="UniProtKB-SubCell"/>
</dbReference>
<gene>
    <name evidence="8" type="ORF">HMPREF1143_1056</name>
</gene>
<keyword evidence="4 6" id="KW-1133">Transmembrane helix</keyword>
<name>J4WF38_9FIRM</name>
<evidence type="ECO:0000313" key="9">
    <source>
        <dbReference type="Proteomes" id="UP000005244"/>
    </source>
</evidence>
<evidence type="ECO:0000256" key="2">
    <source>
        <dbReference type="ARBA" id="ARBA00022475"/>
    </source>
</evidence>
<dbReference type="RefSeq" id="WP_009530569.1">
    <property type="nucleotide sequence ID" value="NZ_ALNK01000013.1"/>
</dbReference>
<dbReference type="InterPro" id="IPR004477">
    <property type="entry name" value="ComEC_N"/>
</dbReference>
<keyword evidence="5 6" id="KW-0472">Membrane</keyword>
<feature type="transmembrane region" description="Helical" evidence="6">
    <location>
        <begin position="12"/>
        <end position="29"/>
    </location>
</feature>
<dbReference type="AlphaFoldDB" id="J4WF38"/>
<feature type="transmembrane region" description="Helical" evidence="6">
    <location>
        <begin position="299"/>
        <end position="321"/>
    </location>
</feature>
<keyword evidence="9" id="KW-1185">Reference proteome</keyword>
<feature type="domain" description="ComEC/Rec2-related protein" evidence="7">
    <location>
        <begin position="152"/>
        <end position="414"/>
    </location>
</feature>
<dbReference type="InterPro" id="IPR052159">
    <property type="entry name" value="Competence_DNA_uptake"/>
</dbReference>
<comment type="caution">
    <text evidence="8">The sequence shown here is derived from an EMBL/GenBank/DDBJ whole genome shotgun (WGS) entry which is preliminary data.</text>
</comment>
<evidence type="ECO:0000256" key="6">
    <source>
        <dbReference type="SAM" id="Phobius"/>
    </source>
</evidence>
<dbReference type="Proteomes" id="UP000005244">
    <property type="component" value="Unassembled WGS sequence"/>
</dbReference>
<evidence type="ECO:0000256" key="4">
    <source>
        <dbReference type="ARBA" id="ARBA00022989"/>
    </source>
</evidence>
<protein>
    <submittedName>
        <fullName evidence="8">Competence protein</fullName>
    </submittedName>
</protein>
<dbReference type="NCBIfam" id="TIGR00360">
    <property type="entry name" value="ComEC_N-term"/>
    <property type="match status" value="1"/>
</dbReference>
<dbReference type="PATRIC" id="fig|796941.3.peg.548"/>
<keyword evidence="3 6" id="KW-0812">Transmembrane</keyword>
<feature type="transmembrane region" description="Helical" evidence="6">
    <location>
        <begin position="361"/>
        <end position="378"/>
    </location>
</feature>
<organism evidence="8 9">
    <name type="scientific">Peptoanaerobacter stomatis</name>
    <dbReference type="NCBI Taxonomy" id="796937"/>
    <lineage>
        <taxon>Bacteria</taxon>
        <taxon>Bacillati</taxon>
        <taxon>Bacillota</taxon>
        <taxon>Clostridia</taxon>
        <taxon>Peptostreptococcales</taxon>
        <taxon>Filifactoraceae</taxon>
        <taxon>Peptoanaerobacter</taxon>
    </lineage>
</organism>
<sequence length="436" mass="50852">MIEKIEIRRFSFFVFIIILFTSAFITYNNSKNINYTKEYTEFKGELIDKIEIRNSKYYIYSKNFVMVNNYISDEYKVGDLICAGGYGQDLLSMGDYGLYLKSKGYDYIMYIDYIEKIGHKISLASIVYDIRQNLKSGIDFLYKEYSPIIRALIIADREFISKDETMLFSRAGISHIISISGFHIVLIAGIFFNITFFLSKKYRYIISVLCTLFYVILTGANPPAVRAYIFYITFIASIFLEERYDIFSIGFLLSAFYMILNPYVIYDFGFCMSFMSVFSIAMFYKIIFEHLEKFVKNNLGKLILSMICVTLSAQILTIPYVYYNFGIVSLISVIANIISVPLISLAYPFILLSMIFVKVPFVRDVFCNIVNFMMFLFYKSNEVLTSLSYSYISFEHKSLIFVVISYIIILFLYTLYTNIQIMRNYISNGQGKKRVV</sequence>
<evidence type="ECO:0000256" key="5">
    <source>
        <dbReference type="ARBA" id="ARBA00023136"/>
    </source>
</evidence>
<feature type="transmembrane region" description="Helical" evidence="6">
    <location>
        <begin position="176"/>
        <end position="198"/>
    </location>
</feature>